<keyword evidence="2" id="KW-1185">Reference proteome</keyword>
<reference evidence="1 2" key="1">
    <citation type="submission" date="2021-10" db="EMBL/GenBank/DDBJ databases">
        <title>Collection of gut derived symbiotic bacterial strains cultured from healthy donors.</title>
        <authorList>
            <person name="Lin H."/>
            <person name="Littmann E."/>
            <person name="Kohout C."/>
            <person name="Pamer E.G."/>
        </authorList>
    </citation>
    <scope>NUCLEOTIDE SEQUENCE [LARGE SCALE GENOMIC DNA]</scope>
    <source>
        <strain evidence="1 2">DFI.1.165</strain>
    </source>
</reference>
<dbReference type="Proteomes" id="UP001299546">
    <property type="component" value="Unassembled WGS sequence"/>
</dbReference>
<sequence length="144" mass="16689">MTKHEAMIEYIKPIIGELTGGLTVFNFANNSPGSLSFLTDYSGKTIKKYIRAADKEYGFSVVFTWYYSPDTDSTNIEAMNMAQRMIDWIDEQNRSENYPDFGTNCKMRKIESLQNMPNLATVDLENNLAQYMVQCRVIYFEKEK</sequence>
<dbReference type="EMBL" id="JAJCIS010000005">
    <property type="protein sequence ID" value="MCB7387723.1"/>
    <property type="molecule type" value="Genomic_DNA"/>
</dbReference>
<comment type="caution">
    <text evidence="1">The sequence shown here is derived from an EMBL/GenBank/DDBJ whole genome shotgun (WGS) entry which is preliminary data.</text>
</comment>
<organism evidence="1 2">
    <name type="scientific">Bariatricus massiliensis</name>
    <dbReference type="NCBI Taxonomy" id="1745713"/>
    <lineage>
        <taxon>Bacteria</taxon>
        <taxon>Bacillati</taxon>
        <taxon>Bacillota</taxon>
        <taxon>Clostridia</taxon>
        <taxon>Lachnospirales</taxon>
        <taxon>Lachnospiraceae</taxon>
        <taxon>Bariatricus</taxon>
    </lineage>
</organism>
<evidence type="ECO:0000313" key="1">
    <source>
        <dbReference type="EMBL" id="MCB7387723.1"/>
    </source>
</evidence>
<proteinExistence type="predicted"/>
<name>A0ABS8DH26_9FIRM</name>
<protein>
    <submittedName>
        <fullName evidence="1">Uncharacterized protein</fullName>
    </submittedName>
</protein>
<gene>
    <name evidence="1" type="ORF">LIZ65_10535</name>
</gene>
<evidence type="ECO:0000313" key="2">
    <source>
        <dbReference type="Proteomes" id="UP001299546"/>
    </source>
</evidence>
<dbReference type="RefSeq" id="WP_066737078.1">
    <property type="nucleotide sequence ID" value="NZ_JAJCIQ010000006.1"/>
</dbReference>
<accession>A0ABS8DH26</accession>